<dbReference type="SMART" id="SM00382">
    <property type="entry name" value="AAA"/>
    <property type="match status" value="1"/>
</dbReference>
<dbReference type="PANTHER" id="PTHR43394:SF1">
    <property type="entry name" value="ATP-BINDING CASSETTE SUB-FAMILY B MEMBER 10, MITOCHONDRIAL"/>
    <property type="match status" value="1"/>
</dbReference>
<dbReference type="SUPFAM" id="SSF90123">
    <property type="entry name" value="ABC transporter transmembrane region"/>
    <property type="match status" value="1"/>
</dbReference>
<evidence type="ECO:0000256" key="5">
    <source>
        <dbReference type="ARBA" id="ARBA00022989"/>
    </source>
</evidence>
<feature type="transmembrane region" description="Helical" evidence="7">
    <location>
        <begin position="146"/>
        <end position="175"/>
    </location>
</feature>
<dbReference type="GO" id="GO:0030253">
    <property type="term" value="P:protein secretion by the type I secretion system"/>
    <property type="evidence" value="ECO:0007669"/>
    <property type="project" value="InterPro"/>
</dbReference>
<dbReference type="RefSeq" id="WP_107892207.1">
    <property type="nucleotide sequence ID" value="NZ_NHSI01000017.1"/>
</dbReference>
<dbReference type="InterPro" id="IPR039421">
    <property type="entry name" value="Type_1_exporter"/>
</dbReference>
<dbReference type="PROSITE" id="PS00211">
    <property type="entry name" value="ABC_TRANSPORTER_1"/>
    <property type="match status" value="1"/>
</dbReference>
<dbReference type="GO" id="GO:0005524">
    <property type="term" value="F:ATP binding"/>
    <property type="evidence" value="ECO:0007669"/>
    <property type="project" value="UniProtKB-KW"/>
</dbReference>
<keyword evidence="5 7" id="KW-1133">Transmembrane helix</keyword>
<dbReference type="OrthoDB" id="9808328at2"/>
<dbReference type="GO" id="GO:0015421">
    <property type="term" value="F:ABC-type oligopeptide transporter activity"/>
    <property type="evidence" value="ECO:0007669"/>
    <property type="project" value="TreeGrafter"/>
</dbReference>
<keyword evidence="4 10" id="KW-0067">ATP-binding</keyword>
<proteinExistence type="predicted"/>
<dbReference type="AlphaFoldDB" id="A0A2T5BRY9"/>
<feature type="domain" description="ABC transporter" evidence="8">
    <location>
        <begin position="334"/>
        <end position="567"/>
    </location>
</feature>
<evidence type="ECO:0000256" key="3">
    <source>
        <dbReference type="ARBA" id="ARBA00022741"/>
    </source>
</evidence>
<dbReference type="Proteomes" id="UP000243859">
    <property type="component" value="Unassembled WGS sequence"/>
</dbReference>
<name>A0A2T5BRY9_9RHOB</name>
<sequence length="575" mass="61796">MTRPRNGFPELRQAWRSGMWLLVAVFLFSVFVNLLMLTGPLFMLQVYDRVLGSRSEETLVALFLLVGVLFALMGVLDFARGRILARVGARFQTMLDRRVFGAVMRHSLIPQFRAGPVAGPRDLEAIRTVFTSPAMPAFFDAPWTPLFIAAIFVFHPLLGGLAVAGGVFLVGVAALNNWLTRHGTAGAQAAARDAQDLADQARHSCEIVYAQGMNGTISARWQRFQGIALAQTVRTSDWTGLFASLTKAFRLFLQSAMLALGAWLVLNGEMTAGGMIAASILLGRGLAPVEQVIGQWALLQRAFAGWKALGAFLEATPPAPETLRLPKPTPSLTLRGVTVFAPGARQPTLSNISFSVTPGEAAAIIGKSGSGKSTLAKTLLGLIHPVAGELRLGGAALDQYDRDALGTFIGYLPQQVSLFAGTISENIARMCPDPDDSRVVDAAHRANAHEMILSLPDGYKTMVHAGGPLSGGQCQRIALARAFYGDPVLLILDEPNSALDGEGSEALNRAVRDFKRDGKAVIIMTHRPMAIAECDRLIVVENGRLKADGPRDEVLRTMVKNAGDLQNLVLRRSGA</sequence>
<evidence type="ECO:0000259" key="9">
    <source>
        <dbReference type="PROSITE" id="PS50929"/>
    </source>
</evidence>
<dbReference type="Gene3D" id="1.20.1560.10">
    <property type="entry name" value="ABC transporter type 1, transmembrane domain"/>
    <property type="match status" value="1"/>
</dbReference>
<evidence type="ECO:0000313" key="10">
    <source>
        <dbReference type="EMBL" id="PTN02077.1"/>
    </source>
</evidence>
<feature type="domain" description="ABC transmembrane type-1" evidence="9">
    <location>
        <begin position="23"/>
        <end position="301"/>
    </location>
</feature>
<dbReference type="GO" id="GO:0005886">
    <property type="term" value="C:plasma membrane"/>
    <property type="evidence" value="ECO:0007669"/>
    <property type="project" value="UniProtKB-SubCell"/>
</dbReference>
<dbReference type="Pfam" id="PF00005">
    <property type="entry name" value="ABC_tran"/>
    <property type="match status" value="1"/>
</dbReference>
<feature type="transmembrane region" description="Helical" evidence="7">
    <location>
        <begin position="20"/>
        <end position="47"/>
    </location>
</feature>
<evidence type="ECO:0000313" key="11">
    <source>
        <dbReference type="Proteomes" id="UP000243859"/>
    </source>
</evidence>
<dbReference type="NCBIfam" id="TIGR01842">
    <property type="entry name" value="type_I_sec_PrtD"/>
    <property type="match status" value="1"/>
</dbReference>
<keyword evidence="3" id="KW-0547">Nucleotide-binding</keyword>
<dbReference type="EMBL" id="QAAA01000008">
    <property type="protein sequence ID" value="PTN02077.1"/>
    <property type="molecule type" value="Genomic_DNA"/>
</dbReference>
<comment type="subcellular location">
    <subcellularLocation>
        <location evidence="1">Cell membrane</location>
        <topology evidence="1">Multi-pass membrane protein</topology>
    </subcellularLocation>
</comment>
<dbReference type="InterPro" id="IPR027417">
    <property type="entry name" value="P-loop_NTPase"/>
</dbReference>
<evidence type="ECO:0000256" key="7">
    <source>
        <dbReference type="SAM" id="Phobius"/>
    </source>
</evidence>
<dbReference type="InterPro" id="IPR017871">
    <property type="entry name" value="ABC_transporter-like_CS"/>
</dbReference>
<dbReference type="Pfam" id="PF00664">
    <property type="entry name" value="ABC_membrane"/>
    <property type="match status" value="1"/>
</dbReference>
<dbReference type="GO" id="GO:0016887">
    <property type="term" value="F:ATP hydrolysis activity"/>
    <property type="evidence" value="ECO:0007669"/>
    <property type="project" value="InterPro"/>
</dbReference>
<evidence type="ECO:0000256" key="6">
    <source>
        <dbReference type="ARBA" id="ARBA00023136"/>
    </source>
</evidence>
<dbReference type="Gene3D" id="3.40.50.300">
    <property type="entry name" value="P-loop containing nucleotide triphosphate hydrolases"/>
    <property type="match status" value="1"/>
</dbReference>
<keyword evidence="6 7" id="KW-0472">Membrane</keyword>
<dbReference type="GO" id="GO:0030256">
    <property type="term" value="C:type I protein secretion system complex"/>
    <property type="evidence" value="ECO:0007669"/>
    <property type="project" value="InterPro"/>
</dbReference>
<dbReference type="InterPro" id="IPR003593">
    <property type="entry name" value="AAA+_ATPase"/>
</dbReference>
<accession>A0A2T5BRY9</accession>
<dbReference type="InterPro" id="IPR011527">
    <property type="entry name" value="ABC1_TM_dom"/>
</dbReference>
<dbReference type="PROSITE" id="PS50929">
    <property type="entry name" value="ABC_TM1F"/>
    <property type="match status" value="1"/>
</dbReference>
<evidence type="ECO:0000256" key="2">
    <source>
        <dbReference type="ARBA" id="ARBA00022692"/>
    </source>
</evidence>
<dbReference type="SUPFAM" id="SSF52540">
    <property type="entry name" value="P-loop containing nucleoside triphosphate hydrolases"/>
    <property type="match status" value="1"/>
</dbReference>
<keyword evidence="2 7" id="KW-0812">Transmembrane</keyword>
<evidence type="ECO:0000256" key="1">
    <source>
        <dbReference type="ARBA" id="ARBA00004651"/>
    </source>
</evidence>
<dbReference type="PROSITE" id="PS50893">
    <property type="entry name" value="ABC_TRANSPORTER_2"/>
    <property type="match status" value="1"/>
</dbReference>
<comment type="caution">
    <text evidence="10">The sequence shown here is derived from an EMBL/GenBank/DDBJ whole genome shotgun (WGS) entry which is preliminary data.</text>
</comment>
<organism evidence="10 11">
    <name type="scientific">Rhodovulum imhoffii</name>
    <dbReference type="NCBI Taxonomy" id="365340"/>
    <lineage>
        <taxon>Bacteria</taxon>
        <taxon>Pseudomonadati</taxon>
        <taxon>Pseudomonadota</taxon>
        <taxon>Alphaproteobacteria</taxon>
        <taxon>Rhodobacterales</taxon>
        <taxon>Paracoccaceae</taxon>
        <taxon>Rhodovulum</taxon>
    </lineage>
</organism>
<evidence type="ECO:0000256" key="4">
    <source>
        <dbReference type="ARBA" id="ARBA00022840"/>
    </source>
</evidence>
<gene>
    <name evidence="10" type="ORF">C8N32_10826</name>
</gene>
<feature type="transmembrane region" description="Helical" evidence="7">
    <location>
        <begin position="59"/>
        <end position="79"/>
    </location>
</feature>
<dbReference type="InterPro" id="IPR036640">
    <property type="entry name" value="ABC1_TM_sf"/>
</dbReference>
<reference evidence="10 11" key="1">
    <citation type="submission" date="2018-04" db="EMBL/GenBank/DDBJ databases">
        <title>Genomic Encyclopedia of Archaeal and Bacterial Type Strains, Phase II (KMG-II): from individual species to whole genera.</title>
        <authorList>
            <person name="Goeker M."/>
        </authorList>
    </citation>
    <scope>NUCLEOTIDE SEQUENCE [LARGE SCALE GENOMIC DNA]</scope>
    <source>
        <strain evidence="10 11">DSM 18064</strain>
    </source>
</reference>
<protein>
    <submittedName>
        <fullName evidence="10">ATP-binding cassette subfamily C protein</fullName>
    </submittedName>
</protein>
<dbReference type="InterPro" id="IPR003439">
    <property type="entry name" value="ABC_transporter-like_ATP-bd"/>
</dbReference>
<keyword evidence="11" id="KW-1185">Reference proteome</keyword>
<dbReference type="InterPro" id="IPR010128">
    <property type="entry name" value="ATPase_T1SS_PrtD-like"/>
</dbReference>
<dbReference type="PANTHER" id="PTHR43394">
    <property type="entry name" value="ATP-DEPENDENT PERMEASE MDL1, MITOCHONDRIAL"/>
    <property type="match status" value="1"/>
</dbReference>
<evidence type="ECO:0000259" key="8">
    <source>
        <dbReference type="PROSITE" id="PS50893"/>
    </source>
</evidence>